<comment type="caution">
    <text evidence="2">The sequence shown here is derived from an EMBL/GenBank/DDBJ whole genome shotgun (WGS) entry which is preliminary data.</text>
</comment>
<reference evidence="2 3" key="1">
    <citation type="submission" date="2024-04" db="EMBL/GenBank/DDBJ databases">
        <title>Human intestinal bacterial collection.</title>
        <authorList>
            <person name="Pauvert C."/>
            <person name="Hitch T.C.A."/>
            <person name="Clavel T."/>
        </authorList>
    </citation>
    <scope>NUCLEOTIDE SEQUENCE [LARGE SCALE GENOMIC DNA]</scope>
    <source>
        <strain evidence="2 3">CLA-SR-H019</strain>
    </source>
</reference>
<proteinExistence type="predicted"/>
<evidence type="ECO:0000256" key="1">
    <source>
        <dbReference type="SAM" id="SignalP"/>
    </source>
</evidence>
<dbReference type="Proteomes" id="UP001491691">
    <property type="component" value="Unassembled WGS sequence"/>
</dbReference>
<keyword evidence="1" id="KW-0732">Signal</keyword>
<sequence length="478" mass="55902">MIKLIKKIFLIFSLILLTGCSFLASSGTNIETPDMGQSPIYGKWSITKFIYNKKINQDNFVFKDIIGDNLYFSNDQVVLADDYIKDVEYKTKYVKLSQYLYKKFNLDYKTLGIEDSDVYTTYIFDSNSNRSLYYEVIKTSENTALLFENGIILEIKLVDDKIKNEDLNDLILAKKDEVLSRGNLFDNNGDKGFLIGFKTKSDSNIPTWNYKTLYIKFSDLKLENVYEMNNIILPRNDSFSEISVQRESKADETTDKLIVKDYKNSKLRKNEEEVMKTELEELKEDNTLKTINFITNNYVNVESFDRTSNRSSLRIYRLDKLKEKNPLSYENFLSEKDLQTEGKNIEALKKDAYNIGIYRDNGFWKLKGRTDLDNGKFSDFDLNLVLPYEVNKYNEINIPMYQIKHFKSSIKDGFVSPDNKFLITLENNFLRIYNIEDGKILPRPIFEREIGNEASTIMTEWATGRYANIWQLELSSNK</sequence>
<protein>
    <recommendedName>
        <fullName evidence="4">Lipoprotein</fullName>
    </recommendedName>
</protein>
<feature type="chain" id="PRO_5047497401" description="Lipoprotein" evidence="1">
    <location>
        <begin position="25"/>
        <end position="478"/>
    </location>
</feature>
<organism evidence="2 3">
    <name type="scientific">Peptoniphilus senegalensis</name>
    <dbReference type="NCBI Taxonomy" id="1465757"/>
    <lineage>
        <taxon>Bacteria</taxon>
        <taxon>Bacillati</taxon>
        <taxon>Bacillota</taxon>
        <taxon>Tissierellia</taxon>
        <taxon>Tissierellales</taxon>
        <taxon>Peptoniphilaceae</taxon>
        <taxon>Peptoniphilus</taxon>
    </lineage>
</organism>
<dbReference type="RefSeq" id="WP_349189191.1">
    <property type="nucleotide sequence ID" value="NZ_JBBNPP010000016.1"/>
</dbReference>
<dbReference type="EMBL" id="JBBNPP010000016">
    <property type="protein sequence ID" value="MEQ3347326.1"/>
    <property type="molecule type" value="Genomic_DNA"/>
</dbReference>
<name>A0ABV1J2F0_9FIRM</name>
<evidence type="ECO:0000313" key="3">
    <source>
        <dbReference type="Proteomes" id="UP001491691"/>
    </source>
</evidence>
<evidence type="ECO:0000313" key="2">
    <source>
        <dbReference type="EMBL" id="MEQ3347326.1"/>
    </source>
</evidence>
<feature type="signal peptide" evidence="1">
    <location>
        <begin position="1"/>
        <end position="24"/>
    </location>
</feature>
<gene>
    <name evidence="2" type="ORF">AAA073_07760</name>
</gene>
<dbReference type="PROSITE" id="PS51257">
    <property type="entry name" value="PROKAR_LIPOPROTEIN"/>
    <property type="match status" value="1"/>
</dbReference>
<evidence type="ECO:0008006" key="4">
    <source>
        <dbReference type="Google" id="ProtNLM"/>
    </source>
</evidence>
<keyword evidence="3" id="KW-1185">Reference proteome</keyword>
<accession>A0ABV1J2F0</accession>